<gene>
    <name evidence="2" type="ORF">GTHE00462_LOCUS36521</name>
</gene>
<name>A0A7S4PJD3_GUITH</name>
<feature type="compositionally biased region" description="Polar residues" evidence="1">
    <location>
        <begin position="82"/>
        <end position="98"/>
    </location>
</feature>
<feature type="region of interest" description="Disordered" evidence="1">
    <location>
        <begin position="82"/>
        <end position="116"/>
    </location>
</feature>
<dbReference type="OMA" id="RIEMRYH"/>
<evidence type="ECO:0000256" key="1">
    <source>
        <dbReference type="SAM" id="MobiDB-lite"/>
    </source>
</evidence>
<protein>
    <submittedName>
        <fullName evidence="2">Uncharacterized protein</fullName>
    </submittedName>
</protein>
<dbReference type="AlphaFoldDB" id="A0A7S4PJD3"/>
<accession>A0A7S4PJD3</accession>
<sequence>MSKANTNQTTNIGAGNETEYWDFVHRKVERTDLGHRCRECKQPFDRLGDPLTERRGARVSLRYHTSCFSGYKDPRSQSLSSAYVGTLSGTQSSQAPTSRTHKMRTDSHFSLPAPKK</sequence>
<evidence type="ECO:0000313" key="2">
    <source>
        <dbReference type="EMBL" id="CAE2336538.1"/>
    </source>
</evidence>
<proteinExistence type="predicted"/>
<dbReference type="EMBL" id="HBKN01046767">
    <property type="protein sequence ID" value="CAE2336538.1"/>
    <property type="molecule type" value="Transcribed_RNA"/>
</dbReference>
<reference evidence="2" key="1">
    <citation type="submission" date="2021-01" db="EMBL/GenBank/DDBJ databases">
        <authorList>
            <person name="Corre E."/>
            <person name="Pelletier E."/>
            <person name="Niang G."/>
            <person name="Scheremetjew M."/>
            <person name="Finn R."/>
            <person name="Kale V."/>
            <person name="Holt S."/>
            <person name="Cochrane G."/>
            <person name="Meng A."/>
            <person name="Brown T."/>
            <person name="Cohen L."/>
        </authorList>
    </citation>
    <scope>NUCLEOTIDE SEQUENCE</scope>
    <source>
        <strain evidence="2">CCMP 2712</strain>
    </source>
</reference>
<organism evidence="2">
    <name type="scientific">Guillardia theta</name>
    <name type="common">Cryptophyte</name>
    <name type="synonym">Cryptomonas phi</name>
    <dbReference type="NCBI Taxonomy" id="55529"/>
    <lineage>
        <taxon>Eukaryota</taxon>
        <taxon>Cryptophyceae</taxon>
        <taxon>Pyrenomonadales</taxon>
        <taxon>Geminigeraceae</taxon>
        <taxon>Guillardia</taxon>
    </lineage>
</organism>